<evidence type="ECO:0000313" key="3">
    <source>
        <dbReference type="Proteomes" id="UP000270927"/>
    </source>
</evidence>
<evidence type="ECO:0008006" key="4">
    <source>
        <dbReference type="Google" id="ProtNLM"/>
    </source>
</evidence>
<gene>
    <name evidence="2" type="ORF">EDM02_00935</name>
</gene>
<dbReference type="Gene3D" id="3.80.10.10">
    <property type="entry name" value="Ribonuclease Inhibitor"/>
    <property type="match status" value="1"/>
</dbReference>
<dbReference type="OrthoDB" id="9782128at2"/>
<name>A0A3N2QDK3_9BACT</name>
<sequence length="469" mass="52829">MALAGSSIVDFAENQEKINDPELMQLVNENNIISSQAYKYWSVQSDSDRHDVYISLYKLHKKYVSNLELQNLLGKLVPYLCKAPCSRLMVDCHGVNSSGEYLDAIFSALKGTVVRSLAVYWTDLGAVQAELLKTAFSKLKHTKIEELRLQNSDLANNIDPLLSVLVDNTTVRKLHLISNALGSVQTELLNTAFSKFKNTRIEELTLTGNELGNNVVPLLSVLVGTDVRDLCLNSNNLDSVQAELWGIAFSKLKYTKIEHLGLSDNKLANNIDPLLSALVDNTTVRELDLYYNDLDSVELKTLCKAFSLLQHTAVDSLNFGEWDFRSWDLNSMEELLTTLSKTKIRKVSCLGPEVSGNLVDWFNSNIAYPHDTVYHESGLQRACIRTMMQNNLDLNTARLNIQVEKKIKEYESDKLGLDIVSISDEEDTTDEDIENSDEEDTTDEDIGNSDEEDTTNEDMEILAKRRRLL</sequence>
<evidence type="ECO:0000256" key="1">
    <source>
        <dbReference type="SAM" id="MobiDB-lite"/>
    </source>
</evidence>
<dbReference type="EMBL" id="RARA01000016">
    <property type="protein sequence ID" value="ROT47722.1"/>
    <property type="molecule type" value="Genomic_DNA"/>
</dbReference>
<dbReference type="Proteomes" id="UP000270927">
    <property type="component" value="Unassembled WGS sequence"/>
</dbReference>
<reference evidence="2 3" key="1">
    <citation type="submission" date="2018-09" db="EMBL/GenBank/DDBJ databases">
        <title>Comparative Genomics of Wolbachia-Cardinium Dual Endosymbiosis in a Plant-Parasitic Nematode.</title>
        <authorList>
            <person name="Brown A.M.V."/>
            <person name="Wasala S.K."/>
            <person name="Howe D.K."/>
            <person name="Peetz A.B."/>
            <person name="Zasada I.A."/>
            <person name="Denver D.R."/>
        </authorList>
    </citation>
    <scope>NUCLEOTIDE SEQUENCE [LARGE SCALE GENOMIC DNA]</scope>
    <source>
        <strain evidence="2 3">Pp_1</strain>
    </source>
</reference>
<dbReference type="SUPFAM" id="SSF52047">
    <property type="entry name" value="RNI-like"/>
    <property type="match status" value="1"/>
</dbReference>
<comment type="caution">
    <text evidence="2">The sequence shown here is derived from an EMBL/GenBank/DDBJ whole genome shotgun (WGS) entry which is preliminary data.</text>
</comment>
<keyword evidence="3" id="KW-1185">Reference proteome</keyword>
<organism evidence="2 3">
    <name type="scientific">Candidatus Cardinium hertigii</name>
    <dbReference type="NCBI Taxonomy" id="247481"/>
    <lineage>
        <taxon>Bacteria</taxon>
        <taxon>Pseudomonadati</taxon>
        <taxon>Bacteroidota</taxon>
        <taxon>Cytophagia</taxon>
        <taxon>Cytophagales</taxon>
        <taxon>Amoebophilaceae</taxon>
        <taxon>Candidatus Cardinium</taxon>
    </lineage>
</organism>
<feature type="compositionally biased region" description="Acidic residues" evidence="1">
    <location>
        <begin position="423"/>
        <end position="460"/>
    </location>
</feature>
<dbReference type="RefSeq" id="WP_123662328.1">
    <property type="nucleotide sequence ID" value="NZ_RARA01000016.1"/>
</dbReference>
<feature type="region of interest" description="Disordered" evidence="1">
    <location>
        <begin position="419"/>
        <end position="460"/>
    </location>
</feature>
<accession>A0A3N2QDK3</accession>
<protein>
    <recommendedName>
        <fullName evidence="4">Leucine-rich repeat domain-containing protein</fullName>
    </recommendedName>
</protein>
<dbReference type="AlphaFoldDB" id="A0A3N2QDK3"/>
<evidence type="ECO:0000313" key="2">
    <source>
        <dbReference type="EMBL" id="ROT47722.1"/>
    </source>
</evidence>
<dbReference type="InterPro" id="IPR032675">
    <property type="entry name" value="LRR_dom_sf"/>
</dbReference>
<proteinExistence type="predicted"/>